<evidence type="ECO:0000256" key="1">
    <source>
        <dbReference type="ARBA" id="ARBA00022859"/>
    </source>
</evidence>
<dbReference type="GO" id="GO:0005576">
    <property type="term" value="C:extracellular region"/>
    <property type="evidence" value="ECO:0007669"/>
    <property type="project" value="UniProtKB-ARBA"/>
</dbReference>
<evidence type="ECO:0000256" key="4">
    <source>
        <dbReference type="SAM" id="MobiDB-lite"/>
    </source>
</evidence>
<dbReference type="SMART" id="SM00406">
    <property type="entry name" value="IGv"/>
    <property type="match status" value="1"/>
</dbReference>
<organism evidence="6 7">
    <name type="scientific">Chelydra serpentina</name>
    <name type="common">Snapping turtle</name>
    <name type="synonym">Testudo serpentina</name>
    <dbReference type="NCBI Taxonomy" id="8475"/>
    <lineage>
        <taxon>Eukaryota</taxon>
        <taxon>Metazoa</taxon>
        <taxon>Chordata</taxon>
        <taxon>Craniata</taxon>
        <taxon>Vertebrata</taxon>
        <taxon>Euteleostomi</taxon>
        <taxon>Archelosauria</taxon>
        <taxon>Testudinata</taxon>
        <taxon>Testudines</taxon>
        <taxon>Cryptodira</taxon>
        <taxon>Durocryptodira</taxon>
        <taxon>Americhelydia</taxon>
        <taxon>Chelydroidea</taxon>
        <taxon>Chelydridae</taxon>
        <taxon>Chelydra</taxon>
    </lineage>
</organism>
<dbReference type="InterPro" id="IPR003599">
    <property type="entry name" value="Ig_sub"/>
</dbReference>
<dbReference type="Pfam" id="PF07686">
    <property type="entry name" value="V-set"/>
    <property type="match status" value="1"/>
</dbReference>
<dbReference type="GO" id="GO:0019814">
    <property type="term" value="C:immunoglobulin complex"/>
    <property type="evidence" value="ECO:0007669"/>
    <property type="project" value="UniProtKB-KW"/>
</dbReference>
<dbReference type="InterPro" id="IPR013106">
    <property type="entry name" value="Ig_V-set"/>
</dbReference>
<dbReference type="InterPro" id="IPR050199">
    <property type="entry name" value="IgHV"/>
</dbReference>
<proteinExistence type="predicted"/>
<dbReference type="Proteomes" id="UP000765507">
    <property type="component" value="Unassembled WGS sequence"/>
</dbReference>
<name>A0A8T1S6J1_CHESE</name>
<dbReference type="AlphaFoldDB" id="A0A8T1S6J1"/>
<evidence type="ECO:0000313" key="6">
    <source>
        <dbReference type="EMBL" id="KAG6924295.1"/>
    </source>
</evidence>
<keyword evidence="7" id="KW-1185">Reference proteome</keyword>
<evidence type="ECO:0000256" key="2">
    <source>
        <dbReference type="ARBA" id="ARBA00023130"/>
    </source>
</evidence>
<keyword evidence="2" id="KW-1064">Adaptive immunity</keyword>
<protein>
    <recommendedName>
        <fullName evidence="5">Ig-like domain-containing protein</fullName>
    </recommendedName>
</protein>
<dbReference type="GO" id="GO:0002250">
    <property type="term" value="P:adaptive immune response"/>
    <property type="evidence" value="ECO:0007669"/>
    <property type="project" value="UniProtKB-KW"/>
</dbReference>
<dbReference type="EMBL" id="JAHGAV010000628">
    <property type="protein sequence ID" value="KAG6924295.1"/>
    <property type="molecule type" value="Genomic_DNA"/>
</dbReference>
<dbReference type="PANTHER" id="PTHR23266">
    <property type="entry name" value="IMMUNOGLOBULIN HEAVY CHAIN"/>
    <property type="match status" value="1"/>
</dbReference>
<keyword evidence="1" id="KW-0391">Immunity</keyword>
<dbReference type="FunFam" id="2.60.40.10:FF:002426">
    <property type="entry name" value="Immunoglobulin heavy variable V15-2"/>
    <property type="match status" value="1"/>
</dbReference>
<dbReference type="InterPro" id="IPR036179">
    <property type="entry name" value="Ig-like_dom_sf"/>
</dbReference>
<evidence type="ECO:0000256" key="3">
    <source>
        <dbReference type="ARBA" id="ARBA00043265"/>
    </source>
</evidence>
<accession>A0A8T1S6J1</accession>
<dbReference type="SMART" id="SM00409">
    <property type="entry name" value="IG"/>
    <property type="match status" value="1"/>
</dbReference>
<feature type="domain" description="Ig-like" evidence="5">
    <location>
        <begin position="9"/>
        <end position="107"/>
    </location>
</feature>
<dbReference type="Gene3D" id="2.60.40.10">
    <property type="entry name" value="Immunoglobulins"/>
    <property type="match status" value="1"/>
</dbReference>
<dbReference type="InterPro" id="IPR007110">
    <property type="entry name" value="Ig-like_dom"/>
</dbReference>
<sequence length="132" mass="14206">AWSGWGVLSQVQLVQSGPGAAKPGETLTLTCAISGVSISAQNTVWHWIRHPPRKELEWMGYVYPYNGATGYTSSFQGRATISGDTSKNQVSLQLRSLTAADTAVYYCAREPHSDTEQSGTGTKRGSGFYAAE</sequence>
<reference evidence="6 7" key="1">
    <citation type="journal article" date="2020" name="G3 (Bethesda)">
        <title>Draft Genome of the Common Snapping Turtle, Chelydra serpentina, a Model for Phenotypic Plasticity in Reptiles.</title>
        <authorList>
            <person name="Das D."/>
            <person name="Singh S.K."/>
            <person name="Bierstedt J."/>
            <person name="Erickson A."/>
            <person name="Galli G.L.J."/>
            <person name="Crossley D.A. 2nd"/>
            <person name="Rhen T."/>
        </authorList>
    </citation>
    <scope>NUCLEOTIDE SEQUENCE [LARGE SCALE GENOMIC DNA]</scope>
    <source>
        <strain evidence="6">KW</strain>
    </source>
</reference>
<evidence type="ECO:0000259" key="5">
    <source>
        <dbReference type="PROSITE" id="PS50835"/>
    </source>
</evidence>
<comment type="caution">
    <text evidence="6">The sequence shown here is derived from an EMBL/GenBank/DDBJ whole genome shotgun (WGS) entry which is preliminary data.</text>
</comment>
<dbReference type="PROSITE" id="PS50835">
    <property type="entry name" value="IG_LIKE"/>
    <property type="match status" value="1"/>
</dbReference>
<dbReference type="SUPFAM" id="SSF48726">
    <property type="entry name" value="Immunoglobulin"/>
    <property type="match status" value="1"/>
</dbReference>
<gene>
    <name evidence="6" type="ORF">G0U57_017838</name>
</gene>
<evidence type="ECO:0000313" key="7">
    <source>
        <dbReference type="Proteomes" id="UP000765507"/>
    </source>
</evidence>
<feature type="region of interest" description="Disordered" evidence="4">
    <location>
        <begin position="111"/>
        <end position="132"/>
    </location>
</feature>
<feature type="non-terminal residue" evidence="6">
    <location>
        <position position="1"/>
    </location>
</feature>
<dbReference type="InterPro" id="IPR013783">
    <property type="entry name" value="Ig-like_fold"/>
</dbReference>
<dbReference type="OrthoDB" id="9426090at2759"/>
<keyword evidence="3" id="KW-1280">Immunoglobulin</keyword>